<evidence type="ECO:0000256" key="1">
    <source>
        <dbReference type="SAM" id="MobiDB-lite"/>
    </source>
</evidence>
<sequence length="53" mass="5581">MQDCSGSGRRVEDEPNAAAATCPVCGREVPVDPKETDEGLQFVVVPHERAVAG</sequence>
<reference evidence="2 3" key="1">
    <citation type="journal article" date="2019" name="Emerg. Microbes Infect.">
        <title>Comprehensive subspecies identification of 175 nontuberculous mycobacteria species based on 7547 genomic profiles.</title>
        <authorList>
            <person name="Matsumoto Y."/>
            <person name="Kinjo T."/>
            <person name="Motooka D."/>
            <person name="Nabeya D."/>
            <person name="Jung N."/>
            <person name="Uechi K."/>
            <person name="Horii T."/>
            <person name="Iida T."/>
            <person name="Fujita J."/>
            <person name="Nakamura S."/>
        </authorList>
    </citation>
    <scope>NUCLEOTIDE SEQUENCE [LARGE SCALE GENOMIC DNA]</scope>
    <source>
        <strain evidence="2 3">JCM 6396</strain>
    </source>
</reference>
<gene>
    <name evidence="2" type="ORF">MDUV_18050</name>
</gene>
<protein>
    <submittedName>
        <fullName evidence="2">Uncharacterized protein</fullName>
    </submittedName>
</protein>
<dbReference type="RefSeq" id="WP_165776276.1">
    <property type="nucleotide sequence ID" value="NZ_JACKUY010000020.1"/>
</dbReference>
<accession>A0A7I7JYL5</accession>
<keyword evidence="3" id="KW-1185">Reference proteome</keyword>
<evidence type="ECO:0000313" key="3">
    <source>
        <dbReference type="Proteomes" id="UP000467006"/>
    </source>
</evidence>
<evidence type="ECO:0000313" key="2">
    <source>
        <dbReference type="EMBL" id="BBX16945.1"/>
    </source>
</evidence>
<organism evidence="2 3">
    <name type="scientific">Mycolicibacterium duvalii</name>
    <dbReference type="NCBI Taxonomy" id="39688"/>
    <lineage>
        <taxon>Bacteria</taxon>
        <taxon>Bacillati</taxon>
        <taxon>Actinomycetota</taxon>
        <taxon>Actinomycetes</taxon>
        <taxon>Mycobacteriales</taxon>
        <taxon>Mycobacteriaceae</taxon>
        <taxon>Mycolicibacterium</taxon>
    </lineage>
</organism>
<proteinExistence type="predicted"/>
<dbReference type="Proteomes" id="UP000467006">
    <property type="component" value="Chromosome"/>
</dbReference>
<dbReference type="EMBL" id="AP022563">
    <property type="protein sequence ID" value="BBX16945.1"/>
    <property type="molecule type" value="Genomic_DNA"/>
</dbReference>
<name>A0A7I7JYL5_9MYCO</name>
<dbReference type="KEGG" id="mdu:MDUV_18050"/>
<dbReference type="AlphaFoldDB" id="A0A7I7JYL5"/>
<feature type="region of interest" description="Disordered" evidence="1">
    <location>
        <begin position="1"/>
        <end position="20"/>
    </location>
</feature>